<dbReference type="InterPro" id="IPR009100">
    <property type="entry name" value="AcylCoA_DH/oxidase_NM_dom_sf"/>
</dbReference>
<dbReference type="Gene3D" id="2.40.110.10">
    <property type="entry name" value="Butyryl-CoA Dehydrogenase, subunit A, domain 2"/>
    <property type="match status" value="1"/>
</dbReference>
<proteinExistence type="inferred from homology"/>
<feature type="domain" description="Acyl-CoA dehydrogenase/oxidase C-terminal" evidence="6">
    <location>
        <begin position="250"/>
        <end position="395"/>
    </location>
</feature>
<dbReference type="Pfam" id="PF00441">
    <property type="entry name" value="Acyl-CoA_dh_1"/>
    <property type="match status" value="1"/>
</dbReference>
<evidence type="ECO:0000313" key="9">
    <source>
        <dbReference type="EMBL" id="CAB4822647.1"/>
    </source>
</evidence>
<dbReference type="SUPFAM" id="SSF56645">
    <property type="entry name" value="Acyl-CoA dehydrogenase NM domain-like"/>
    <property type="match status" value="1"/>
</dbReference>
<dbReference type="Gene3D" id="1.20.140.10">
    <property type="entry name" value="Butyryl-CoA Dehydrogenase, subunit A, domain 3"/>
    <property type="match status" value="1"/>
</dbReference>
<dbReference type="GO" id="GO:0050660">
    <property type="term" value="F:flavin adenine dinucleotide binding"/>
    <property type="evidence" value="ECO:0007669"/>
    <property type="project" value="InterPro"/>
</dbReference>
<gene>
    <name evidence="9" type="ORF">UFOPK3001_02278</name>
</gene>
<evidence type="ECO:0000256" key="4">
    <source>
        <dbReference type="ARBA" id="ARBA00022827"/>
    </source>
</evidence>
<evidence type="ECO:0000259" key="7">
    <source>
        <dbReference type="Pfam" id="PF02770"/>
    </source>
</evidence>
<dbReference type="InterPro" id="IPR006089">
    <property type="entry name" value="Acyl-CoA_DH_CS"/>
</dbReference>
<dbReference type="InterPro" id="IPR036250">
    <property type="entry name" value="AcylCo_DH-like_C"/>
</dbReference>
<accession>A0A6J6ZSU9</accession>
<keyword evidence="3" id="KW-0285">Flavoprotein</keyword>
<dbReference type="SUPFAM" id="SSF47203">
    <property type="entry name" value="Acyl-CoA dehydrogenase C-terminal domain-like"/>
    <property type="match status" value="1"/>
</dbReference>
<dbReference type="FunFam" id="1.20.140.10:FF:000001">
    <property type="entry name" value="Acyl-CoA dehydrogenase"/>
    <property type="match status" value="1"/>
</dbReference>
<feature type="domain" description="Acyl-CoA oxidase/dehydrogenase middle" evidence="7">
    <location>
        <begin position="140"/>
        <end position="235"/>
    </location>
</feature>
<dbReference type="InterPro" id="IPR037069">
    <property type="entry name" value="AcylCoA_DH/ox_N_sf"/>
</dbReference>
<dbReference type="GO" id="GO:0033539">
    <property type="term" value="P:fatty acid beta-oxidation using acyl-CoA dehydrogenase"/>
    <property type="evidence" value="ECO:0007669"/>
    <property type="project" value="TreeGrafter"/>
</dbReference>
<keyword evidence="5" id="KW-0560">Oxidoreductase</keyword>
<dbReference type="PANTHER" id="PTHR48083:SF20">
    <property type="entry name" value="LONG-CHAIN SPECIFIC ACYL-COA DEHYDROGENASE, MITOCHONDRIAL"/>
    <property type="match status" value="1"/>
</dbReference>
<dbReference type="InterPro" id="IPR009075">
    <property type="entry name" value="AcylCo_DH/oxidase_C"/>
</dbReference>
<evidence type="ECO:0000256" key="2">
    <source>
        <dbReference type="ARBA" id="ARBA00009347"/>
    </source>
</evidence>
<dbReference type="InterPro" id="IPR013786">
    <property type="entry name" value="AcylCoA_DH/ox_N"/>
</dbReference>
<evidence type="ECO:0000256" key="1">
    <source>
        <dbReference type="ARBA" id="ARBA00001974"/>
    </source>
</evidence>
<dbReference type="GO" id="GO:0005737">
    <property type="term" value="C:cytoplasm"/>
    <property type="evidence" value="ECO:0007669"/>
    <property type="project" value="TreeGrafter"/>
</dbReference>
<dbReference type="InterPro" id="IPR046373">
    <property type="entry name" value="Acyl-CoA_Oxase/DH_mid-dom_sf"/>
</dbReference>
<dbReference type="Gene3D" id="1.10.540.10">
    <property type="entry name" value="Acyl-CoA dehydrogenase/oxidase, N-terminal domain"/>
    <property type="match status" value="1"/>
</dbReference>
<dbReference type="Pfam" id="PF02770">
    <property type="entry name" value="Acyl-CoA_dh_M"/>
    <property type="match status" value="1"/>
</dbReference>
<evidence type="ECO:0000256" key="3">
    <source>
        <dbReference type="ARBA" id="ARBA00022630"/>
    </source>
</evidence>
<dbReference type="AlphaFoldDB" id="A0A6J6ZSU9"/>
<dbReference type="InterPro" id="IPR050741">
    <property type="entry name" value="Acyl-CoA_dehydrogenase"/>
</dbReference>
<name>A0A6J6ZSU9_9ZZZZ</name>
<feature type="domain" description="Acyl-CoA dehydrogenase/oxidase N-terminal" evidence="8">
    <location>
        <begin position="22"/>
        <end position="136"/>
    </location>
</feature>
<evidence type="ECO:0000259" key="8">
    <source>
        <dbReference type="Pfam" id="PF02771"/>
    </source>
</evidence>
<evidence type="ECO:0000256" key="5">
    <source>
        <dbReference type="ARBA" id="ARBA00023002"/>
    </source>
</evidence>
<evidence type="ECO:0000259" key="6">
    <source>
        <dbReference type="Pfam" id="PF00441"/>
    </source>
</evidence>
<dbReference type="Pfam" id="PF02771">
    <property type="entry name" value="Acyl-CoA_dh_N"/>
    <property type="match status" value="1"/>
</dbReference>
<dbReference type="FunFam" id="2.40.110.10:FF:000002">
    <property type="entry name" value="Acyl-CoA dehydrogenase fadE12"/>
    <property type="match status" value="1"/>
</dbReference>
<comment type="cofactor">
    <cofactor evidence="1">
        <name>FAD</name>
        <dbReference type="ChEBI" id="CHEBI:57692"/>
    </cofactor>
</comment>
<dbReference type="GO" id="GO:0003995">
    <property type="term" value="F:acyl-CoA dehydrogenase activity"/>
    <property type="evidence" value="ECO:0007669"/>
    <property type="project" value="InterPro"/>
</dbReference>
<comment type="similarity">
    <text evidence="2">Belongs to the acyl-CoA dehydrogenase family.</text>
</comment>
<dbReference type="InterPro" id="IPR006091">
    <property type="entry name" value="Acyl-CoA_Oxase/DH_mid-dom"/>
</dbReference>
<organism evidence="9">
    <name type="scientific">freshwater metagenome</name>
    <dbReference type="NCBI Taxonomy" id="449393"/>
    <lineage>
        <taxon>unclassified sequences</taxon>
        <taxon>metagenomes</taxon>
        <taxon>ecological metagenomes</taxon>
    </lineage>
</organism>
<dbReference type="EMBL" id="CAFAAJ010000206">
    <property type="protein sequence ID" value="CAB4822647.1"/>
    <property type="molecule type" value="Genomic_DNA"/>
</dbReference>
<dbReference type="PIRSF" id="PIRSF016578">
    <property type="entry name" value="HsaA"/>
    <property type="match status" value="1"/>
</dbReference>
<dbReference type="PANTHER" id="PTHR48083">
    <property type="entry name" value="MEDIUM-CHAIN SPECIFIC ACYL-COA DEHYDROGENASE, MITOCHONDRIAL-RELATED"/>
    <property type="match status" value="1"/>
</dbReference>
<protein>
    <submittedName>
        <fullName evidence="9">Unannotated protein</fullName>
    </submittedName>
</protein>
<sequence length="397" mass="43081">MSALARALGLSLLLMAVRSLYTEDHEAFRDSFATFVQKELSPNYLDWEEAGIAPREIFATAGRYGFVGMAVPEQYGGGGTKDFRFNAVICEELAAAGISGAGLGLTLHNDITTPYFIEYCNEEQAQRWLPGVASGELITAIAMTEPGTGSDLASITTTAVRDGDQYVLNGSKTFITNGINADLVIVACRTDPTAKHTGMSLLVVERGMPGFERGRNLDKIGMHSQDTAELYFNDVRVPVANRLGDEGKAFHYLTANLAQERLSIAITGVAAARAALTWTVEYVKERKAFGQSISAFQNSKFVLAEVKTSVDVAQAYVDQCILRLNESTLSPSEAAEAKFWCTELQKTAVDRCLQLFGGYGYMTEYPIARAYADARVTTIYGGTTEVMKVIIAKSLGL</sequence>
<dbReference type="PROSITE" id="PS00073">
    <property type="entry name" value="ACYL_COA_DH_2"/>
    <property type="match status" value="1"/>
</dbReference>
<reference evidence="9" key="1">
    <citation type="submission" date="2020-05" db="EMBL/GenBank/DDBJ databases">
        <authorList>
            <person name="Chiriac C."/>
            <person name="Salcher M."/>
            <person name="Ghai R."/>
            <person name="Kavagutti S V."/>
        </authorList>
    </citation>
    <scope>NUCLEOTIDE SEQUENCE</scope>
</reference>
<keyword evidence="4" id="KW-0274">FAD</keyword>